<dbReference type="STRING" id="65393.PCC7424_0947"/>
<dbReference type="PANTHER" id="PTHR10277:SF48">
    <property type="entry name" value="HOMOCITRATE SYNTHASE, CYTOSOLIC ISOZYME-RELATED"/>
    <property type="match status" value="1"/>
</dbReference>
<proteinExistence type="inferred from homology"/>
<dbReference type="EMBL" id="CP001291">
    <property type="protein sequence ID" value="ACK69403.1"/>
    <property type="molecule type" value="Genomic_DNA"/>
</dbReference>
<dbReference type="Proteomes" id="UP000002384">
    <property type="component" value="Chromosome"/>
</dbReference>
<dbReference type="PANTHER" id="PTHR10277">
    <property type="entry name" value="HOMOCITRATE SYNTHASE-RELATED"/>
    <property type="match status" value="1"/>
</dbReference>
<feature type="domain" description="Pyruvate carboxyltransferase" evidence="15">
    <location>
        <begin position="6"/>
        <end position="262"/>
    </location>
</feature>
<keyword evidence="10" id="KW-0460">Magnesium</keyword>
<dbReference type="EC" id="2.3.3.14" evidence="5 14"/>
<evidence type="ECO:0000256" key="14">
    <source>
        <dbReference type="NCBIfam" id="TIGR02146"/>
    </source>
</evidence>
<accession>B7KIJ7</accession>
<comment type="pathway">
    <text evidence="3">Amino-acid biosynthesis; L-lysine biosynthesis via AAA pathway; L-alpha-aminoadipate from 2-oxoglutarate: step 1/5.</text>
</comment>
<evidence type="ECO:0000259" key="15">
    <source>
        <dbReference type="PROSITE" id="PS50991"/>
    </source>
</evidence>
<comment type="cofactor">
    <cofactor evidence="1">
        <name>Mn(2+)</name>
        <dbReference type="ChEBI" id="CHEBI:29035"/>
    </cofactor>
</comment>
<keyword evidence="11" id="KW-0457">Lysine biosynthesis</keyword>
<evidence type="ECO:0000256" key="10">
    <source>
        <dbReference type="ARBA" id="ARBA00022842"/>
    </source>
</evidence>
<evidence type="ECO:0000256" key="7">
    <source>
        <dbReference type="ARBA" id="ARBA00022605"/>
    </source>
</evidence>
<protein>
    <recommendedName>
        <fullName evidence="5 14">Homocitrate synthase</fullName>
        <ecNumber evidence="5 14">2.3.3.14</ecNumber>
    </recommendedName>
</protein>
<dbReference type="InterPro" id="IPR050073">
    <property type="entry name" value="2-IPM_HCS-like"/>
</dbReference>
<dbReference type="OrthoDB" id="570404at2"/>
<dbReference type="InterPro" id="IPR000891">
    <property type="entry name" value="PYR_CT"/>
</dbReference>
<keyword evidence="6" id="KW-0963">Cytoplasm</keyword>
<evidence type="ECO:0000256" key="12">
    <source>
        <dbReference type="ARBA" id="ARBA00023211"/>
    </source>
</evidence>
<evidence type="ECO:0000256" key="1">
    <source>
        <dbReference type="ARBA" id="ARBA00001936"/>
    </source>
</evidence>
<comment type="catalytic activity">
    <reaction evidence="13">
        <text>acetyl-CoA + 2-oxoglutarate + H2O = (2R)-homocitrate + CoA + H(+)</text>
        <dbReference type="Rhea" id="RHEA:12929"/>
        <dbReference type="ChEBI" id="CHEBI:15377"/>
        <dbReference type="ChEBI" id="CHEBI:15378"/>
        <dbReference type="ChEBI" id="CHEBI:16810"/>
        <dbReference type="ChEBI" id="CHEBI:57287"/>
        <dbReference type="ChEBI" id="CHEBI:57288"/>
        <dbReference type="ChEBI" id="CHEBI:58884"/>
        <dbReference type="EC" id="2.3.3.14"/>
    </reaction>
    <physiologicalReaction direction="left-to-right" evidence="13">
        <dbReference type="Rhea" id="RHEA:12930"/>
    </physiologicalReaction>
</comment>
<evidence type="ECO:0000256" key="8">
    <source>
        <dbReference type="ARBA" id="ARBA00022679"/>
    </source>
</evidence>
<organism evidence="16 17">
    <name type="scientific">Gloeothece citriformis (strain PCC 7424)</name>
    <name type="common">Cyanothece sp. (strain PCC 7424)</name>
    <dbReference type="NCBI Taxonomy" id="65393"/>
    <lineage>
        <taxon>Bacteria</taxon>
        <taxon>Bacillati</taxon>
        <taxon>Cyanobacteriota</taxon>
        <taxon>Cyanophyceae</taxon>
        <taxon>Oscillatoriophycideae</taxon>
        <taxon>Chroococcales</taxon>
        <taxon>Aphanothecaceae</taxon>
        <taxon>Gloeothece</taxon>
        <taxon>Gloeothece citriformis</taxon>
    </lineage>
</organism>
<dbReference type="NCBIfam" id="TIGR02146">
    <property type="entry name" value="LysS_fung_arch"/>
    <property type="match status" value="1"/>
</dbReference>
<gene>
    <name evidence="16" type="ordered locus">PCC7424_0947</name>
</gene>
<evidence type="ECO:0000256" key="11">
    <source>
        <dbReference type="ARBA" id="ARBA00023154"/>
    </source>
</evidence>
<dbReference type="GO" id="GO:0046872">
    <property type="term" value="F:metal ion binding"/>
    <property type="evidence" value="ECO:0007669"/>
    <property type="project" value="UniProtKB-KW"/>
</dbReference>
<evidence type="ECO:0000256" key="5">
    <source>
        <dbReference type="ARBA" id="ARBA00012974"/>
    </source>
</evidence>
<dbReference type="PROSITE" id="PS00816">
    <property type="entry name" value="AIPM_HOMOCIT_SYNTH_2"/>
    <property type="match status" value="1"/>
</dbReference>
<dbReference type="RefSeq" id="WP_012598350.1">
    <property type="nucleotide sequence ID" value="NC_011729.1"/>
</dbReference>
<dbReference type="InterPro" id="IPR011872">
    <property type="entry name" value="Homocitrate_synth"/>
</dbReference>
<dbReference type="InterPro" id="IPR048253">
    <property type="entry name" value="DRE_TIM_HCS_fun_bact"/>
</dbReference>
<dbReference type="Pfam" id="PF00682">
    <property type="entry name" value="HMGL-like"/>
    <property type="match status" value="1"/>
</dbReference>
<dbReference type="eggNOG" id="COG0119">
    <property type="taxonomic scope" value="Bacteria"/>
</dbReference>
<comment type="cofactor">
    <cofactor evidence="2">
        <name>Mg(2+)</name>
        <dbReference type="ChEBI" id="CHEBI:18420"/>
    </cofactor>
</comment>
<evidence type="ECO:0000256" key="3">
    <source>
        <dbReference type="ARBA" id="ARBA00004755"/>
    </source>
</evidence>
<sequence length="384" mass="42434">MSLTQFSIIDSTLREGEQFYGANFSSEDRLEIAQSLNNFGVEYIEVTSPCVSPQSRQDCQQIARLGLHSKILTHIRCNLEDAKIAVDTGVDGINLFFGTSSLLRQFGHGKSIPQILEIATEVITFIHEQSPATELRFSTEDSFRSELSDLLRVYLTIDSLGIIKRFGIADTVGIATPNQVFNLVQILRQSTDKDIEFHAHNDTGCAIANSYSALEAGATHIDTTVLGIGERNGITPLAGLIARLYTLDPETLSRKYHLHELLNLHQLVANRVGIPIPANHYIIGEASFCHKAGIHTQAILNNSKTYEAIDPDDFGLTRSFLLNHKLTGKHAIAYRAQQLGLNLDSSQIQSITQKIKTLADQQQLTPAHVDEILQSSFIQLTVNS</sequence>
<keyword evidence="12" id="KW-0464">Manganese</keyword>
<evidence type="ECO:0000256" key="4">
    <source>
        <dbReference type="ARBA" id="ARBA00006361"/>
    </source>
</evidence>
<dbReference type="GO" id="GO:0004410">
    <property type="term" value="F:homocitrate synthase activity"/>
    <property type="evidence" value="ECO:0007669"/>
    <property type="project" value="UniProtKB-EC"/>
</dbReference>
<dbReference type="CDD" id="cd07948">
    <property type="entry name" value="DRE_TIM_HCS"/>
    <property type="match status" value="1"/>
</dbReference>
<keyword evidence="9" id="KW-0479">Metal-binding</keyword>
<dbReference type="UniPathway" id="UPA00033">
    <property type="reaction ID" value="UER00028"/>
</dbReference>
<dbReference type="Pfam" id="PF22617">
    <property type="entry name" value="HCS_D2"/>
    <property type="match status" value="1"/>
</dbReference>
<evidence type="ECO:0000256" key="6">
    <source>
        <dbReference type="ARBA" id="ARBA00022490"/>
    </source>
</evidence>
<evidence type="ECO:0000256" key="13">
    <source>
        <dbReference type="ARBA" id="ARBA00048363"/>
    </source>
</evidence>
<dbReference type="KEGG" id="cyc:PCC7424_0947"/>
<keyword evidence="7" id="KW-0028">Amino-acid biosynthesis</keyword>
<dbReference type="InterPro" id="IPR013785">
    <property type="entry name" value="Aldolase_TIM"/>
</dbReference>
<reference evidence="17" key="1">
    <citation type="journal article" date="2011" name="MBio">
        <title>Novel metabolic attributes of the genus Cyanothece, comprising a group of unicellular nitrogen-fixing Cyanobacteria.</title>
        <authorList>
            <person name="Bandyopadhyay A."/>
            <person name="Elvitigala T."/>
            <person name="Welsh E."/>
            <person name="Stockel J."/>
            <person name="Liberton M."/>
            <person name="Min H."/>
            <person name="Sherman L.A."/>
            <person name="Pakrasi H.B."/>
        </authorList>
    </citation>
    <scope>NUCLEOTIDE SEQUENCE [LARGE SCALE GENOMIC DNA]</scope>
    <source>
        <strain evidence="17">PCC 7424</strain>
    </source>
</reference>
<dbReference type="HOGENOM" id="CLU_022158_2_2_3"/>
<dbReference type="InterPro" id="IPR002034">
    <property type="entry name" value="AIPM/Hcit_synth_CS"/>
</dbReference>
<dbReference type="AlphaFoldDB" id="B7KIJ7"/>
<evidence type="ECO:0000256" key="2">
    <source>
        <dbReference type="ARBA" id="ARBA00001946"/>
    </source>
</evidence>
<comment type="similarity">
    <text evidence="4">Belongs to the alpha-IPM synthase/homocitrate synthase family. Homocitrate synthase LYS20/LYS21 subfamily.</text>
</comment>
<dbReference type="Gene3D" id="1.10.238.260">
    <property type="match status" value="1"/>
</dbReference>
<evidence type="ECO:0000313" key="17">
    <source>
        <dbReference type="Proteomes" id="UP000002384"/>
    </source>
</evidence>
<keyword evidence="8" id="KW-0808">Transferase</keyword>
<dbReference type="GO" id="GO:0019878">
    <property type="term" value="P:lysine biosynthetic process via aminoadipic acid"/>
    <property type="evidence" value="ECO:0007669"/>
    <property type="project" value="UniProtKB-UniPathway"/>
</dbReference>
<name>B7KIJ7_GLOC7</name>
<evidence type="ECO:0000256" key="9">
    <source>
        <dbReference type="ARBA" id="ARBA00022723"/>
    </source>
</evidence>
<keyword evidence="17" id="KW-1185">Reference proteome</keyword>
<dbReference type="InterPro" id="IPR054691">
    <property type="entry name" value="LeuA/HCS_post-cat"/>
</dbReference>
<dbReference type="PROSITE" id="PS50991">
    <property type="entry name" value="PYR_CT"/>
    <property type="match status" value="1"/>
</dbReference>
<dbReference type="Gene3D" id="3.20.20.70">
    <property type="entry name" value="Aldolase class I"/>
    <property type="match status" value="1"/>
</dbReference>
<dbReference type="SUPFAM" id="SSF51569">
    <property type="entry name" value="Aldolase"/>
    <property type="match status" value="1"/>
</dbReference>
<evidence type="ECO:0000313" key="16">
    <source>
        <dbReference type="EMBL" id="ACK69403.1"/>
    </source>
</evidence>